<accession>A0A8J7DAG4</accession>
<gene>
    <name evidence="1" type="ORF">IQ241_03835</name>
</gene>
<keyword evidence="2" id="KW-1185">Reference proteome</keyword>
<dbReference type="Pfam" id="PF14217">
    <property type="entry name" value="DUF4327"/>
    <property type="match status" value="1"/>
</dbReference>
<reference evidence="1" key="1">
    <citation type="submission" date="2020-10" db="EMBL/GenBank/DDBJ databases">
        <authorList>
            <person name="Castelo-Branco R."/>
            <person name="Eusebio N."/>
            <person name="Adriana R."/>
            <person name="Vieira A."/>
            <person name="Brugerolle De Fraissinette N."/>
            <person name="Rezende De Castro R."/>
            <person name="Schneider M.P."/>
            <person name="Vasconcelos V."/>
            <person name="Leao P.N."/>
        </authorList>
    </citation>
    <scope>NUCLEOTIDE SEQUENCE</scope>
    <source>
        <strain evidence="1">LEGE 07310</strain>
    </source>
</reference>
<name>A0A8J7DAG4_9CYAN</name>
<protein>
    <submittedName>
        <fullName evidence="1">DUF4327 family protein</fullName>
    </submittedName>
</protein>
<comment type="caution">
    <text evidence="1">The sequence shown here is derived from an EMBL/GenBank/DDBJ whole genome shotgun (WGS) entry which is preliminary data.</text>
</comment>
<evidence type="ECO:0000313" key="1">
    <source>
        <dbReference type="EMBL" id="MBE9076432.1"/>
    </source>
</evidence>
<dbReference type="AlphaFoldDB" id="A0A8J7DAG4"/>
<dbReference type="Proteomes" id="UP000636505">
    <property type="component" value="Unassembled WGS sequence"/>
</dbReference>
<proteinExistence type="predicted"/>
<dbReference type="EMBL" id="JADEXG010000006">
    <property type="protein sequence ID" value="MBE9076432.1"/>
    <property type="molecule type" value="Genomic_DNA"/>
</dbReference>
<sequence>MQAKLYRTYTLNRLRQDARSLVAQGKIDRQQPIYVLCQFISGRDWECAEQQLAQNDYQTRDRIGDLLS</sequence>
<dbReference type="InterPro" id="IPR025477">
    <property type="entry name" value="DUF4327"/>
</dbReference>
<organism evidence="1 2">
    <name type="scientific">Vasconcelosia minhoensis LEGE 07310</name>
    <dbReference type="NCBI Taxonomy" id="915328"/>
    <lineage>
        <taxon>Bacteria</taxon>
        <taxon>Bacillati</taxon>
        <taxon>Cyanobacteriota</taxon>
        <taxon>Cyanophyceae</taxon>
        <taxon>Nodosilineales</taxon>
        <taxon>Cymatolegaceae</taxon>
        <taxon>Vasconcelosia</taxon>
        <taxon>Vasconcelosia minhoensis</taxon>
    </lineage>
</organism>
<dbReference type="RefSeq" id="WP_193905099.1">
    <property type="nucleotide sequence ID" value="NZ_JADEXG010000006.1"/>
</dbReference>
<evidence type="ECO:0000313" key="2">
    <source>
        <dbReference type="Proteomes" id="UP000636505"/>
    </source>
</evidence>